<keyword evidence="3" id="KW-0677">Repeat</keyword>
<dbReference type="FunFam" id="2.10.25.10:FF:000054">
    <property type="entry name" value="Slit guidance ligand 2"/>
    <property type="match status" value="1"/>
</dbReference>
<sequence length="167" mass="19167">MILFYFITLSFMFSAFQSKETQRNACVSNPCQNGGSCLLNPSDLNNYTCSCQSKYSGQNCSIRIKLEIKKHEAEIIRKLNIYFIAVSVIFGVLCCLFLYIYCSRFIHVAENSESKKRLNLDSSNNNKVNQVPYCFEGPCKLPENITKKSNEKTVDFGDFEKFRVNLN</sequence>
<keyword evidence="1 6" id="KW-0245">EGF-like domain</keyword>
<proteinExistence type="predicted"/>
<organism evidence="10 11">
    <name type="scientific">Brachionus calyciflorus</name>
    <dbReference type="NCBI Taxonomy" id="104777"/>
    <lineage>
        <taxon>Eukaryota</taxon>
        <taxon>Metazoa</taxon>
        <taxon>Spiralia</taxon>
        <taxon>Gnathifera</taxon>
        <taxon>Rotifera</taxon>
        <taxon>Eurotatoria</taxon>
        <taxon>Monogononta</taxon>
        <taxon>Pseudotrocha</taxon>
        <taxon>Ploima</taxon>
        <taxon>Brachionidae</taxon>
        <taxon>Brachionus</taxon>
    </lineage>
</organism>
<dbReference type="AlphaFoldDB" id="A0A814E6G0"/>
<evidence type="ECO:0000256" key="4">
    <source>
        <dbReference type="ARBA" id="ARBA00023157"/>
    </source>
</evidence>
<evidence type="ECO:0000256" key="2">
    <source>
        <dbReference type="ARBA" id="ARBA00022729"/>
    </source>
</evidence>
<evidence type="ECO:0000256" key="3">
    <source>
        <dbReference type="ARBA" id="ARBA00022737"/>
    </source>
</evidence>
<keyword evidence="7" id="KW-1133">Transmembrane helix</keyword>
<keyword evidence="4 6" id="KW-1015">Disulfide bond</keyword>
<feature type="domain" description="EGF-like" evidence="9">
    <location>
        <begin position="22"/>
        <end position="61"/>
    </location>
</feature>
<evidence type="ECO:0000256" key="8">
    <source>
        <dbReference type="SAM" id="SignalP"/>
    </source>
</evidence>
<gene>
    <name evidence="10" type="ORF">OXX778_LOCUS14699</name>
</gene>
<dbReference type="EMBL" id="CAJNOC010003078">
    <property type="protein sequence ID" value="CAF0966692.1"/>
    <property type="molecule type" value="Genomic_DNA"/>
</dbReference>
<keyword evidence="7" id="KW-0812">Transmembrane</keyword>
<dbReference type="Proteomes" id="UP000663879">
    <property type="component" value="Unassembled WGS sequence"/>
</dbReference>
<keyword evidence="11" id="KW-1185">Reference proteome</keyword>
<evidence type="ECO:0000313" key="10">
    <source>
        <dbReference type="EMBL" id="CAF0966692.1"/>
    </source>
</evidence>
<evidence type="ECO:0000256" key="7">
    <source>
        <dbReference type="SAM" id="Phobius"/>
    </source>
</evidence>
<dbReference type="PROSITE" id="PS00022">
    <property type="entry name" value="EGF_1"/>
    <property type="match status" value="1"/>
</dbReference>
<dbReference type="OrthoDB" id="430340at2759"/>
<keyword evidence="5" id="KW-0325">Glycoprotein</keyword>
<feature type="chain" id="PRO_5032858381" description="EGF-like domain-containing protein" evidence="8">
    <location>
        <begin position="19"/>
        <end position="167"/>
    </location>
</feature>
<feature type="transmembrane region" description="Helical" evidence="7">
    <location>
        <begin position="81"/>
        <end position="102"/>
    </location>
</feature>
<feature type="signal peptide" evidence="8">
    <location>
        <begin position="1"/>
        <end position="18"/>
    </location>
</feature>
<protein>
    <recommendedName>
        <fullName evidence="9">EGF-like domain-containing protein</fullName>
    </recommendedName>
</protein>
<evidence type="ECO:0000256" key="5">
    <source>
        <dbReference type="ARBA" id="ARBA00023180"/>
    </source>
</evidence>
<evidence type="ECO:0000313" key="11">
    <source>
        <dbReference type="Proteomes" id="UP000663879"/>
    </source>
</evidence>
<dbReference type="PROSITE" id="PS50026">
    <property type="entry name" value="EGF_3"/>
    <property type="match status" value="1"/>
</dbReference>
<dbReference type="Pfam" id="PF00008">
    <property type="entry name" value="EGF"/>
    <property type="match status" value="1"/>
</dbReference>
<dbReference type="Gene3D" id="2.10.25.10">
    <property type="entry name" value="Laminin"/>
    <property type="match status" value="1"/>
</dbReference>
<dbReference type="CDD" id="cd00054">
    <property type="entry name" value="EGF_CA"/>
    <property type="match status" value="1"/>
</dbReference>
<accession>A0A814E6G0</accession>
<feature type="disulfide bond" evidence="6">
    <location>
        <begin position="51"/>
        <end position="60"/>
    </location>
</feature>
<reference evidence="10" key="1">
    <citation type="submission" date="2021-02" db="EMBL/GenBank/DDBJ databases">
        <authorList>
            <person name="Nowell W R."/>
        </authorList>
    </citation>
    <scope>NUCLEOTIDE SEQUENCE</scope>
    <source>
        <strain evidence="10">Ploen Becks lab</strain>
    </source>
</reference>
<comment type="caution">
    <text evidence="10">The sequence shown here is derived from an EMBL/GenBank/DDBJ whole genome shotgun (WGS) entry which is preliminary data.</text>
</comment>
<name>A0A814E6G0_9BILA</name>
<evidence type="ECO:0000259" key="9">
    <source>
        <dbReference type="PROSITE" id="PS50026"/>
    </source>
</evidence>
<evidence type="ECO:0000256" key="6">
    <source>
        <dbReference type="PROSITE-ProRule" id="PRU00076"/>
    </source>
</evidence>
<dbReference type="SUPFAM" id="SSF57196">
    <property type="entry name" value="EGF/Laminin"/>
    <property type="match status" value="1"/>
</dbReference>
<evidence type="ECO:0000256" key="1">
    <source>
        <dbReference type="ARBA" id="ARBA00022536"/>
    </source>
</evidence>
<dbReference type="InterPro" id="IPR000742">
    <property type="entry name" value="EGF"/>
</dbReference>
<comment type="caution">
    <text evidence="6">Lacks conserved residue(s) required for the propagation of feature annotation.</text>
</comment>
<keyword evidence="7" id="KW-0472">Membrane</keyword>
<dbReference type="SMART" id="SM00181">
    <property type="entry name" value="EGF"/>
    <property type="match status" value="1"/>
</dbReference>
<keyword evidence="2 8" id="KW-0732">Signal</keyword>